<evidence type="ECO:0000313" key="3">
    <source>
        <dbReference type="Proteomes" id="UP000278398"/>
    </source>
</evidence>
<dbReference type="Proteomes" id="UP000278398">
    <property type="component" value="Unassembled WGS sequence"/>
</dbReference>
<name>A0A3S0ATA6_9HYPH</name>
<keyword evidence="1" id="KW-1133">Transmembrane helix</keyword>
<reference evidence="2 3" key="1">
    <citation type="submission" date="2018-12" db="EMBL/GenBank/DDBJ databases">
        <title>Mesorhizobium carbonis sp. nov., isolated from coal mine water.</title>
        <authorList>
            <person name="Xin W."/>
            <person name="Xu Z."/>
            <person name="Xiang F."/>
            <person name="Zhang J."/>
            <person name="Xi L."/>
            <person name="Liu J."/>
        </authorList>
    </citation>
    <scope>NUCLEOTIDE SEQUENCE [LARGE SCALE GENOMIC DNA]</scope>
    <source>
        <strain evidence="2 3">B2.3</strain>
    </source>
</reference>
<keyword evidence="1" id="KW-0812">Transmembrane</keyword>
<gene>
    <name evidence="2" type="ORF">EJC49_10005</name>
</gene>
<accession>A0A3S0ATA6</accession>
<dbReference type="AlphaFoldDB" id="A0A3S0ATA6"/>
<keyword evidence="1" id="KW-0472">Membrane</keyword>
<evidence type="ECO:0000313" key="2">
    <source>
        <dbReference type="EMBL" id="RST86601.1"/>
    </source>
</evidence>
<dbReference type="RefSeq" id="WP_126699782.1">
    <property type="nucleotide sequence ID" value="NZ_RWKW01000034.1"/>
</dbReference>
<feature type="transmembrane region" description="Helical" evidence="1">
    <location>
        <begin position="42"/>
        <end position="65"/>
    </location>
</feature>
<comment type="caution">
    <text evidence="2">The sequence shown here is derived from an EMBL/GenBank/DDBJ whole genome shotgun (WGS) entry which is preliminary data.</text>
</comment>
<evidence type="ECO:0000256" key="1">
    <source>
        <dbReference type="SAM" id="Phobius"/>
    </source>
</evidence>
<protein>
    <submittedName>
        <fullName evidence="2">Uncharacterized protein</fullName>
    </submittedName>
</protein>
<organism evidence="2 3">
    <name type="scientific">Aquibium carbonis</name>
    <dbReference type="NCBI Taxonomy" id="2495581"/>
    <lineage>
        <taxon>Bacteria</taxon>
        <taxon>Pseudomonadati</taxon>
        <taxon>Pseudomonadota</taxon>
        <taxon>Alphaproteobacteria</taxon>
        <taxon>Hyphomicrobiales</taxon>
        <taxon>Phyllobacteriaceae</taxon>
        <taxon>Aquibium</taxon>
    </lineage>
</organism>
<proteinExistence type="predicted"/>
<sequence length="81" mass="9015">MKISYTLDSASSSWISRQTMPHALDRISAEDTRLLMRKRARWNVVIALSLAAFVVAVFVVSFAHIQSEDGPPAPAQRQTSE</sequence>
<keyword evidence="3" id="KW-1185">Reference proteome</keyword>
<dbReference type="EMBL" id="RWKW01000034">
    <property type="protein sequence ID" value="RST86601.1"/>
    <property type="molecule type" value="Genomic_DNA"/>
</dbReference>